<name>A0AA35P6Y4_9SAUR</name>
<dbReference type="AlphaFoldDB" id="A0AA35P6Y4"/>
<accession>A0AA35P6Y4</accession>
<keyword evidence="2" id="KW-1185">Reference proteome</keyword>
<sequence length="56" mass="6124">MSYSFSCAGCQSTEHIAALMVHSLLQQSYRSALILTSQEPKDACGPSQKVMPFTSR</sequence>
<protein>
    <submittedName>
        <fullName evidence="1">Uncharacterized protein</fullName>
    </submittedName>
</protein>
<dbReference type="EMBL" id="OX395130">
    <property type="protein sequence ID" value="CAI5774503.1"/>
    <property type="molecule type" value="Genomic_DNA"/>
</dbReference>
<dbReference type="Proteomes" id="UP001178461">
    <property type="component" value="Chromosome 5"/>
</dbReference>
<reference evidence="1" key="1">
    <citation type="submission" date="2022-12" db="EMBL/GenBank/DDBJ databases">
        <authorList>
            <person name="Alioto T."/>
            <person name="Alioto T."/>
            <person name="Gomez Garrido J."/>
        </authorList>
    </citation>
    <scope>NUCLEOTIDE SEQUENCE</scope>
</reference>
<organism evidence="1 2">
    <name type="scientific">Podarcis lilfordi</name>
    <name type="common">Lilford's wall lizard</name>
    <dbReference type="NCBI Taxonomy" id="74358"/>
    <lineage>
        <taxon>Eukaryota</taxon>
        <taxon>Metazoa</taxon>
        <taxon>Chordata</taxon>
        <taxon>Craniata</taxon>
        <taxon>Vertebrata</taxon>
        <taxon>Euteleostomi</taxon>
        <taxon>Lepidosauria</taxon>
        <taxon>Squamata</taxon>
        <taxon>Bifurcata</taxon>
        <taxon>Unidentata</taxon>
        <taxon>Episquamata</taxon>
        <taxon>Laterata</taxon>
        <taxon>Lacertibaenia</taxon>
        <taxon>Lacertidae</taxon>
        <taxon>Podarcis</taxon>
    </lineage>
</organism>
<evidence type="ECO:0000313" key="2">
    <source>
        <dbReference type="Proteomes" id="UP001178461"/>
    </source>
</evidence>
<gene>
    <name evidence="1" type="ORF">PODLI_1B000238</name>
</gene>
<evidence type="ECO:0000313" key="1">
    <source>
        <dbReference type="EMBL" id="CAI5774503.1"/>
    </source>
</evidence>
<proteinExistence type="predicted"/>